<keyword evidence="3" id="KW-1185">Reference proteome</keyword>
<dbReference type="EMBL" id="HM004124">
    <property type="protein sequence ID" value="ADG60121.1"/>
    <property type="molecule type" value="Genomic_DNA"/>
</dbReference>
<dbReference type="RefSeq" id="YP_004010358.1">
    <property type="nucleotide sequence ID" value="NC_014663.1"/>
</dbReference>
<sequence>MTEFDIVCMVGIAFLLGIVGGTIALLKFTCNHSWETIDDLRKAHPIKGYSKVYVLRCKNCGKLKHKEVK</sequence>
<dbReference type="KEGG" id="vg:9926655"/>
<name>E5EQ05_9CAUD</name>
<feature type="transmembrane region" description="Helical" evidence="1">
    <location>
        <begin position="6"/>
        <end position="26"/>
    </location>
</feature>
<organism evidence="2 3">
    <name type="scientific">Acinetobacter phage Acj9</name>
    <dbReference type="NCBI Taxonomy" id="760939"/>
    <lineage>
        <taxon>Viruses</taxon>
        <taxon>Duplodnaviria</taxon>
        <taxon>Heunggongvirae</taxon>
        <taxon>Uroviricota</taxon>
        <taxon>Caudoviricetes</taxon>
        <taxon>Pantevenvirales</taxon>
        <taxon>Straboviridae</taxon>
        <taxon>Twarogvirinae</taxon>
        <taxon>Acajnonavirus</taxon>
        <taxon>Acajnonavirus acj9</taxon>
    </lineage>
</organism>
<keyword evidence="1" id="KW-0812">Transmembrane</keyword>
<keyword evidence="1" id="KW-0472">Membrane</keyword>
<dbReference type="Proteomes" id="UP000008731">
    <property type="component" value="Segment"/>
</dbReference>
<keyword evidence="1" id="KW-1133">Transmembrane helix</keyword>
<gene>
    <name evidence="2" type="ORF">Acj9p221</name>
</gene>
<evidence type="ECO:0000313" key="3">
    <source>
        <dbReference type="Proteomes" id="UP000008731"/>
    </source>
</evidence>
<protein>
    <submittedName>
        <fullName evidence="2">Uncharacterized protein</fullName>
    </submittedName>
</protein>
<dbReference type="GeneID" id="9926655"/>
<accession>E5EQ05</accession>
<evidence type="ECO:0000313" key="2">
    <source>
        <dbReference type="EMBL" id="ADG60121.1"/>
    </source>
</evidence>
<reference evidence="2 3" key="1">
    <citation type="journal article" date="2010" name="Virol. J.">
        <title>Genomes of the T4-related bacteriophages as windows on microbial genome evolution.</title>
        <authorList>
            <person name="Petrov V.M."/>
            <person name="Ratnayaka S."/>
            <person name="Nolan J.M."/>
            <person name="Miller E.S."/>
            <person name="Karam J.D."/>
        </authorList>
    </citation>
    <scope>NUCLEOTIDE SEQUENCE [LARGE SCALE GENOMIC DNA]</scope>
</reference>
<proteinExistence type="predicted"/>
<evidence type="ECO:0000256" key="1">
    <source>
        <dbReference type="SAM" id="Phobius"/>
    </source>
</evidence>